<name>A0A0N7IRA5_9CAUD</name>
<evidence type="ECO:0000313" key="2">
    <source>
        <dbReference type="Proteomes" id="UP000203929"/>
    </source>
</evidence>
<dbReference type="Proteomes" id="UP000203929">
    <property type="component" value="Segment"/>
</dbReference>
<accession>A0A0N7IRA5</accession>
<gene>
    <name evidence="1" type="ORF">iA2_24</name>
</gene>
<protein>
    <submittedName>
        <fullName evidence="1">Abi family protein</fullName>
    </submittedName>
</protein>
<organism evidence="1 2">
    <name type="scientific">Lactobacillus phage iA2</name>
    <dbReference type="NCBI Taxonomy" id="1739609"/>
    <lineage>
        <taxon>Viruses</taxon>
        <taxon>Duplodnaviria</taxon>
        <taxon>Heunggongvirae</taxon>
        <taxon>Uroviricota</taxon>
        <taxon>Caudoviricetes</taxon>
        <taxon>Iaduovirus</taxon>
        <taxon>Iaduovirus iA2</taxon>
    </lineage>
</organism>
<sequence length="355" mass="40660">MKADKPFKTYGEQIAKLSDHNIIVPNGQEAYVKSMLMQYGYYNLVNAYQDKLEHTDDEKFCPERPFNLFSTIKQIDEILSGILLPLVIHFENTFETSLSYHVAETFGVFHKGHPGERGYLSPKNYPRLNMSPTPTLRKLREFATGLHKTKHDGQDETEPSRFRVSASLEMYREKHNHVPPWILVNDISFGLAARWYTICPPEIKRAVLEDLYPRRNITDEEALKLLRDGLDVAQDFRNTIAHGTSILKTRLSYPTSDSKLSPSVIGAVNDTAILSSRDYANGYGQSDIFSLLLVLAIFTNEYEGLLSALRDIGNLNRLRNSEFIEIQHMVMNDVIGFPPESDLRIKKLIEFCRNK</sequence>
<dbReference type="OrthoDB" id="34440at10239"/>
<dbReference type="Pfam" id="PF07751">
    <property type="entry name" value="Abi_2"/>
    <property type="match status" value="1"/>
</dbReference>
<dbReference type="InterPro" id="IPR011664">
    <property type="entry name" value="Abi_system_AbiD/AbiF-like"/>
</dbReference>
<evidence type="ECO:0000313" key="1">
    <source>
        <dbReference type="EMBL" id="ALJ97966.1"/>
    </source>
</evidence>
<dbReference type="EMBL" id="KR905068">
    <property type="protein sequence ID" value="ALJ97966.1"/>
    <property type="molecule type" value="Genomic_DNA"/>
</dbReference>
<reference evidence="1 2" key="1">
    <citation type="journal article" date="2016" name="Appl. Environ. Microbiol.">
        <title>Genomic Diversity of Phages Infecting Probiotic Strains of Lactobacillus paracasei.</title>
        <authorList>
            <person name="Mercanti D.J."/>
            <person name="Rousseau G.M."/>
            <person name="Capra M.L."/>
            <person name="Quiberoni A."/>
            <person name="Tremblay D.M."/>
            <person name="Labrie S.J."/>
            <person name="Moineau S."/>
        </authorList>
    </citation>
    <scope>NUCLEOTIDE SEQUENCE [LARGE SCALE GENOMIC DNA]</scope>
</reference>
<dbReference type="KEGG" id="vg:26628299"/>
<dbReference type="RefSeq" id="YP_009201517.1">
    <property type="nucleotide sequence ID" value="NC_028830.1"/>
</dbReference>
<keyword evidence="2" id="KW-1185">Reference proteome</keyword>
<proteinExistence type="predicted"/>
<dbReference type="GeneID" id="26628299"/>